<protein>
    <submittedName>
        <fullName evidence="2">YVTN family beta-propeller protein</fullName>
    </submittedName>
</protein>
<sequence>MPFLPSRIGARLFMVLGAATLCCTLAQAQQPYKILDHWKIGGTGGWDYLLADPAAHLLYVTHGPRVEVLDTETGKPVAAITGLKGTHGIALDADGKYGYISDGGSNDVLVFDRHSFKTVTTVPAGTNPDGIVFDPATKTVWAFNGRSNNVTVIDTATNQVVATLPVPGKPEFPVADGQGSVYDNIESTNQIVRFDARAKKQTAAWKLENCESPSGLALDKDHRQLFAVCDGKKMAVVDADSGKQLASPAIGDSPDAAGFSAKHRLAFSSNGEGTLTVVDAAHGFKVIEDLPTEKGARTMAYDSGKDRIYVVTAQLGPRPEPTAQTPRPRPSVIPDSFQVIVIGR</sequence>
<dbReference type="RefSeq" id="WP_184256602.1">
    <property type="nucleotide sequence ID" value="NZ_JACHIO010000011.1"/>
</dbReference>
<dbReference type="SUPFAM" id="SSF51004">
    <property type="entry name" value="C-terminal (heme d1) domain of cytochrome cd1-nitrite reductase"/>
    <property type="match status" value="1"/>
</dbReference>
<dbReference type="Gene3D" id="2.130.10.10">
    <property type="entry name" value="YVTN repeat-like/Quinoprotein amine dehydrogenase"/>
    <property type="match status" value="2"/>
</dbReference>
<evidence type="ECO:0000313" key="3">
    <source>
        <dbReference type="Proteomes" id="UP000584867"/>
    </source>
</evidence>
<dbReference type="Proteomes" id="UP000584867">
    <property type="component" value="Unassembled WGS sequence"/>
</dbReference>
<dbReference type="PANTHER" id="PTHR47197">
    <property type="entry name" value="PROTEIN NIRF"/>
    <property type="match status" value="1"/>
</dbReference>
<comment type="caution">
    <text evidence="2">The sequence shown here is derived from an EMBL/GenBank/DDBJ whole genome shotgun (WGS) entry which is preliminary data.</text>
</comment>
<dbReference type="InterPro" id="IPR011964">
    <property type="entry name" value="YVTN_b-propeller_repeat"/>
</dbReference>
<dbReference type="InterPro" id="IPR011048">
    <property type="entry name" value="Haem_d1_sf"/>
</dbReference>
<gene>
    <name evidence="2" type="ORF">HDF15_002950</name>
</gene>
<reference evidence="2 3" key="1">
    <citation type="submission" date="2020-08" db="EMBL/GenBank/DDBJ databases">
        <title>Genomic Encyclopedia of Type Strains, Phase IV (KMG-V): Genome sequencing to study the core and pangenomes of soil and plant-associated prokaryotes.</title>
        <authorList>
            <person name="Whitman W."/>
        </authorList>
    </citation>
    <scope>NUCLEOTIDE SEQUENCE [LARGE SCALE GENOMIC DNA]</scope>
    <source>
        <strain evidence="2 3">X5P3</strain>
    </source>
</reference>
<dbReference type="EMBL" id="JACHIO010000011">
    <property type="protein sequence ID" value="MBB5064592.1"/>
    <property type="molecule type" value="Genomic_DNA"/>
</dbReference>
<dbReference type="PANTHER" id="PTHR47197:SF3">
    <property type="entry name" value="DIHYDRO-HEME D1 DEHYDROGENASE"/>
    <property type="match status" value="1"/>
</dbReference>
<accession>A0A7W8EAA4</accession>
<dbReference type="InterPro" id="IPR015943">
    <property type="entry name" value="WD40/YVTN_repeat-like_dom_sf"/>
</dbReference>
<dbReference type="AlphaFoldDB" id="A0A7W8EAA4"/>
<dbReference type="NCBIfam" id="TIGR02276">
    <property type="entry name" value="beta_rpt_yvtn"/>
    <property type="match status" value="1"/>
</dbReference>
<dbReference type="Pfam" id="PF10282">
    <property type="entry name" value="Lactonase"/>
    <property type="match status" value="1"/>
</dbReference>
<organism evidence="2 3">
    <name type="scientific">Granulicella mallensis</name>
    <dbReference type="NCBI Taxonomy" id="940614"/>
    <lineage>
        <taxon>Bacteria</taxon>
        <taxon>Pseudomonadati</taxon>
        <taxon>Acidobacteriota</taxon>
        <taxon>Terriglobia</taxon>
        <taxon>Terriglobales</taxon>
        <taxon>Acidobacteriaceae</taxon>
        <taxon>Granulicella</taxon>
    </lineage>
</organism>
<feature type="signal peptide" evidence="1">
    <location>
        <begin position="1"/>
        <end position="28"/>
    </location>
</feature>
<evidence type="ECO:0000313" key="2">
    <source>
        <dbReference type="EMBL" id="MBB5064592.1"/>
    </source>
</evidence>
<keyword evidence="1" id="KW-0732">Signal</keyword>
<dbReference type="InterPro" id="IPR019405">
    <property type="entry name" value="Lactonase_7-beta_prop"/>
</dbReference>
<proteinExistence type="predicted"/>
<dbReference type="InterPro" id="IPR051200">
    <property type="entry name" value="Host-pathogen_enzymatic-act"/>
</dbReference>
<name>A0A7W8EAA4_9BACT</name>
<evidence type="ECO:0000256" key="1">
    <source>
        <dbReference type="SAM" id="SignalP"/>
    </source>
</evidence>
<feature type="chain" id="PRO_5030646759" evidence="1">
    <location>
        <begin position="29"/>
        <end position="344"/>
    </location>
</feature>